<dbReference type="Gene3D" id="3.30.450.40">
    <property type="match status" value="1"/>
</dbReference>
<organism evidence="2 3">
    <name type="scientific">Desulfobacula phenolica</name>
    <dbReference type="NCBI Taxonomy" id="90732"/>
    <lineage>
        <taxon>Bacteria</taxon>
        <taxon>Pseudomonadati</taxon>
        <taxon>Thermodesulfobacteriota</taxon>
        <taxon>Desulfobacteria</taxon>
        <taxon>Desulfobacterales</taxon>
        <taxon>Desulfobacteraceae</taxon>
        <taxon>Desulfobacula</taxon>
    </lineage>
</organism>
<keyword evidence="3" id="KW-1185">Reference proteome</keyword>
<dbReference type="Proteomes" id="UP000199608">
    <property type="component" value="Unassembled WGS sequence"/>
</dbReference>
<reference evidence="3" key="1">
    <citation type="submission" date="2016-10" db="EMBL/GenBank/DDBJ databases">
        <authorList>
            <person name="Varghese N."/>
            <person name="Submissions S."/>
        </authorList>
    </citation>
    <scope>NUCLEOTIDE SEQUENCE [LARGE SCALE GENOMIC DNA]</scope>
    <source>
        <strain evidence="3">DSM 3384</strain>
    </source>
</reference>
<dbReference type="SMART" id="SM00065">
    <property type="entry name" value="GAF"/>
    <property type="match status" value="1"/>
</dbReference>
<dbReference type="AlphaFoldDB" id="A0A1H2GSG1"/>
<dbReference type="Pfam" id="PF01590">
    <property type="entry name" value="GAF"/>
    <property type="match status" value="1"/>
</dbReference>
<protein>
    <submittedName>
        <fullName evidence="2">GAF domain-containing protein</fullName>
    </submittedName>
</protein>
<sequence>MENHTMQYDTITRLTTAISQCKDPEDVALTTAESVKTAFNAKGCSVFLVNRETRELGLVASSGLSTEYLTKGPIHFMQTIREAKDAIPIAIYDVMDDPRIEYPEEAKKEGIASLLGVPIISHDKIIGALRIYTKTPWEFSFNDINLAQAVALICGMAMDMCRMYKGYKTSIEILKNMRGKDTYGTNKWTPYEGVPKSVDKSIREH</sequence>
<dbReference type="RefSeq" id="WP_092233814.1">
    <property type="nucleotide sequence ID" value="NZ_FNLL01000005.1"/>
</dbReference>
<proteinExistence type="predicted"/>
<name>A0A1H2GSG1_9BACT</name>
<evidence type="ECO:0000313" key="2">
    <source>
        <dbReference type="EMBL" id="SDU22455.1"/>
    </source>
</evidence>
<dbReference type="InterPro" id="IPR003018">
    <property type="entry name" value="GAF"/>
</dbReference>
<dbReference type="InterPro" id="IPR029016">
    <property type="entry name" value="GAF-like_dom_sf"/>
</dbReference>
<evidence type="ECO:0000259" key="1">
    <source>
        <dbReference type="SMART" id="SM00065"/>
    </source>
</evidence>
<accession>A0A1H2GSG1</accession>
<gene>
    <name evidence="2" type="ORF">SAMN04487931_105360</name>
</gene>
<evidence type="ECO:0000313" key="3">
    <source>
        <dbReference type="Proteomes" id="UP000199608"/>
    </source>
</evidence>
<dbReference type="SUPFAM" id="SSF55781">
    <property type="entry name" value="GAF domain-like"/>
    <property type="match status" value="1"/>
</dbReference>
<dbReference type="EMBL" id="FNLL01000005">
    <property type="protein sequence ID" value="SDU22455.1"/>
    <property type="molecule type" value="Genomic_DNA"/>
</dbReference>
<feature type="domain" description="GAF" evidence="1">
    <location>
        <begin position="23"/>
        <end position="168"/>
    </location>
</feature>